<dbReference type="EC" id="2.7.11.1" evidence="1"/>
<dbReference type="InterPro" id="IPR011009">
    <property type="entry name" value="Kinase-like_dom_sf"/>
</dbReference>
<evidence type="ECO:0000256" key="8">
    <source>
        <dbReference type="ARBA" id="ARBA00048679"/>
    </source>
</evidence>
<dbReference type="Pfam" id="PF00069">
    <property type="entry name" value="Pkinase"/>
    <property type="match status" value="1"/>
</dbReference>
<keyword evidence="4 9" id="KW-0547">Nucleotide-binding</keyword>
<dbReference type="CDD" id="cd05123">
    <property type="entry name" value="STKc_AGC"/>
    <property type="match status" value="1"/>
</dbReference>
<evidence type="ECO:0000256" key="9">
    <source>
        <dbReference type="PROSITE-ProRule" id="PRU10141"/>
    </source>
</evidence>
<dbReference type="InterPro" id="IPR000719">
    <property type="entry name" value="Prot_kinase_dom"/>
</dbReference>
<dbReference type="PANTHER" id="PTHR24356:SF1">
    <property type="entry name" value="SERINE_THREONINE-PROTEIN KINASE GREATWALL"/>
    <property type="match status" value="1"/>
</dbReference>
<evidence type="ECO:0000256" key="5">
    <source>
        <dbReference type="ARBA" id="ARBA00022777"/>
    </source>
</evidence>
<feature type="non-terminal residue" evidence="12">
    <location>
        <position position="1"/>
    </location>
</feature>
<comment type="catalytic activity">
    <reaction evidence="7">
        <text>L-threonyl-[protein] + ATP = O-phospho-L-threonyl-[protein] + ADP + H(+)</text>
        <dbReference type="Rhea" id="RHEA:46608"/>
        <dbReference type="Rhea" id="RHEA-COMP:11060"/>
        <dbReference type="Rhea" id="RHEA-COMP:11605"/>
        <dbReference type="ChEBI" id="CHEBI:15378"/>
        <dbReference type="ChEBI" id="CHEBI:30013"/>
        <dbReference type="ChEBI" id="CHEBI:30616"/>
        <dbReference type="ChEBI" id="CHEBI:61977"/>
        <dbReference type="ChEBI" id="CHEBI:456216"/>
        <dbReference type="EC" id="2.7.11.1"/>
    </reaction>
</comment>
<dbReference type="InterPro" id="IPR045270">
    <property type="entry name" value="STKc_AGC"/>
</dbReference>
<dbReference type="Gene3D" id="3.30.200.20">
    <property type="entry name" value="Phosphorylase Kinase, domain 1"/>
    <property type="match status" value="1"/>
</dbReference>
<keyword evidence="5 12" id="KW-0418">Kinase</keyword>
<gene>
    <name evidence="12" type="ORF">BD311DRAFT_651130</name>
</gene>
<evidence type="ECO:0000256" key="1">
    <source>
        <dbReference type="ARBA" id="ARBA00012513"/>
    </source>
</evidence>
<evidence type="ECO:0000256" key="4">
    <source>
        <dbReference type="ARBA" id="ARBA00022741"/>
    </source>
</evidence>
<dbReference type="InterPro" id="IPR008271">
    <property type="entry name" value="Ser/Thr_kinase_AS"/>
</dbReference>
<protein>
    <recommendedName>
        <fullName evidence="1">non-specific serine/threonine protein kinase</fullName>
        <ecNumber evidence="1">2.7.11.1</ecNumber>
    </recommendedName>
</protein>
<keyword evidence="2 10" id="KW-0723">Serine/threonine-protein kinase</keyword>
<dbReference type="GO" id="GO:0005524">
    <property type="term" value="F:ATP binding"/>
    <property type="evidence" value="ECO:0007669"/>
    <property type="project" value="UniProtKB-UniRule"/>
</dbReference>
<dbReference type="PROSITE" id="PS50011">
    <property type="entry name" value="PROTEIN_KINASE_DOM"/>
    <property type="match status" value="1"/>
</dbReference>
<organism evidence="12">
    <name type="scientific">Dichomitus squalens</name>
    <dbReference type="NCBI Taxonomy" id="114155"/>
    <lineage>
        <taxon>Eukaryota</taxon>
        <taxon>Fungi</taxon>
        <taxon>Dikarya</taxon>
        <taxon>Basidiomycota</taxon>
        <taxon>Agaricomycotina</taxon>
        <taxon>Agaricomycetes</taxon>
        <taxon>Polyporales</taxon>
        <taxon>Polyporaceae</taxon>
        <taxon>Dichomitus</taxon>
    </lineage>
</organism>
<keyword evidence="6 9" id="KW-0067">ATP-binding</keyword>
<comment type="catalytic activity">
    <reaction evidence="8">
        <text>L-seryl-[protein] + ATP = O-phospho-L-seryl-[protein] + ADP + H(+)</text>
        <dbReference type="Rhea" id="RHEA:17989"/>
        <dbReference type="Rhea" id="RHEA-COMP:9863"/>
        <dbReference type="Rhea" id="RHEA-COMP:11604"/>
        <dbReference type="ChEBI" id="CHEBI:15378"/>
        <dbReference type="ChEBI" id="CHEBI:29999"/>
        <dbReference type="ChEBI" id="CHEBI:30616"/>
        <dbReference type="ChEBI" id="CHEBI:83421"/>
        <dbReference type="ChEBI" id="CHEBI:456216"/>
        <dbReference type="EC" id="2.7.11.1"/>
    </reaction>
</comment>
<evidence type="ECO:0000313" key="12">
    <source>
        <dbReference type="EMBL" id="TBU34091.1"/>
    </source>
</evidence>
<dbReference type="Gene3D" id="1.10.510.10">
    <property type="entry name" value="Transferase(Phosphotransferase) domain 1"/>
    <property type="match status" value="1"/>
</dbReference>
<dbReference type="PROSITE" id="PS00108">
    <property type="entry name" value="PROTEIN_KINASE_ST"/>
    <property type="match status" value="1"/>
</dbReference>
<dbReference type="OrthoDB" id="68483at2759"/>
<evidence type="ECO:0000256" key="6">
    <source>
        <dbReference type="ARBA" id="ARBA00022840"/>
    </source>
</evidence>
<evidence type="ECO:0000256" key="10">
    <source>
        <dbReference type="RuleBase" id="RU000304"/>
    </source>
</evidence>
<dbReference type="AlphaFoldDB" id="A0A4Q9N4V5"/>
<dbReference type="InterPro" id="IPR017441">
    <property type="entry name" value="Protein_kinase_ATP_BS"/>
</dbReference>
<evidence type="ECO:0000256" key="2">
    <source>
        <dbReference type="ARBA" id="ARBA00022527"/>
    </source>
</evidence>
<dbReference type="GO" id="GO:0004674">
    <property type="term" value="F:protein serine/threonine kinase activity"/>
    <property type="evidence" value="ECO:0007669"/>
    <property type="project" value="UniProtKB-KW"/>
</dbReference>
<accession>A0A4Q9N4V5</accession>
<dbReference type="Proteomes" id="UP000292957">
    <property type="component" value="Unassembled WGS sequence"/>
</dbReference>
<feature type="domain" description="Protein kinase" evidence="11">
    <location>
        <begin position="2"/>
        <end position="276"/>
    </location>
</feature>
<dbReference type="EMBL" id="ML143389">
    <property type="protein sequence ID" value="TBU34091.1"/>
    <property type="molecule type" value="Genomic_DNA"/>
</dbReference>
<dbReference type="SUPFAM" id="SSF56112">
    <property type="entry name" value="Protein kinase-like (PK-like)"/>
    <property type="match status" value="1"/>
</dbReference>
<reference evidence="12" key="1">
    <citation type="submission" date="2019-01" db="EMBL/GenBank/DDBJ databases">
        <title>Draft genome sequences of three monokaryotic isolates of the white-rot basidiomycete fungus Dichomitus squalens.</title>
        <authorList>
            <consortium name="DOE Joint Genome Institute"/>
            <person name="Lopez S.C."/>
            <person name="Andreopoulos B."/>
            <person name="Pangilinan J."/>
            <person name="Lipzen A."/>
            <person name="Riley R."/>
            <person name="Ahrendt S."/>
            <person name="Ng V."/>
            <person name="Barry K."/>
            <person name="Daum C."/>
            <person name="Grigoriev I.V."/>
            <person name="Hilden K.S."/>
            <person name="Makela M.R."/>
            <person name="de Vries R.P."/>
        </authorList>
    </citation>
    <scope>NUCLEOTIDE SEQUENCE [LARGE SCALE GENOMIC DNA]</scope>
    <source>
        <strain evidence="12">OM18370.1</strain>
    </source>
</reference>
<evidence type="ECO:0000256" key="7">
    <source>
        <dbReference type="ARBA" id="ARBA00047899"/>
    </source>
</evidence>
<proteinExistence type="inferred from homology"/>
<dbReference type="SMART" id="SM00220">
    <property type="entry name" value="S_TKc"/>
    <property type="match status" value="1"/>
</dbReference>
<sequence length="293" mass="33253">DFRPLRVLGKGGHGTVYLVEDTVSERPFALKVVEKNGLRLREYPPVFEEQAVMQALTTGTGSGAGETSPWFVPLAGSFEDSDNFYFLTEYYPRGDLMMEMKRNGIVPEHQARLWCAELLVAIEYLHKQRIIHRDIKLDNILLDEDKHIVLTDFGIARAFGRANANRPGLDVDETHSLVGTPGYVAPEVYSGTYSYGVDVWGAGVVLYCMLTGRLPFGLQPREQRLEEVIARTDSLPADLDLCGLVNEDVRDLLTKTLEKDPKKRPSIRKLKKHRWFRGMWVLERPPHLSRSDV</sequence>
<name>A0A4Q9N4V5_9APHY</name>
<comment type="similarity">
    <text evidence="10">Belongs to the protein kinase superfamily.</text>
</comment>
<evidence type="ECO:0000259" key="11">
    <source>
        <dbReference type="PROSITE" id="PS50011"/>
    </source>
</evidence>
<dbReference type="PANTHER" id="PTHR24356">
    <property type="entry name" value="SERINE/THREONINE-PROTEIN KINASE"/>
    <property type="match status" value="1"/>
</dbReference>
<dbReference type="InterPro" id="IPR050236">
    <property type="entry name" value="Ser_Thr_kinase_AGC"/>
</dbReference>
<keyword evidence="3" id="KW-0808">Transferase</keyword>
<evidence type="ECO:0000256" key="3">
    <source>
        <dbReference type="ARBA" id="ARBA00022679"/>
    </source>
</evidence>
<feature type="binding site" evidence="9">
    <location>
        <position position="31"/>
    </location>
    <ligand>
        <name>ATP</name>
        <dbReference type="ChEBI" id="CHEBI:30616"/>
    </ligand>
</feature>
<dbReference type="PROSITE" id="PS00107">
    <property type="entry name" value="PROTEIN_KINASE_ATP"/>
    <property type="match status" value="1"/>
</dbReference>